<dbReference type="Proteomes" id="UP000323930">
    <property type="component" value="Unassembled WGS sequence"/>
</dbReference>
<dbReference type="PROSITE" id="PS51186">
    <property type="entry name" value="GNAT"/>
    <property type="match status" value="1"/>
</dbReference>
<reference evidence="2 3" key="1">
    <citation type="submission" date="2019-08" db="EMBL/GenBank/DDBJ databases">
        <title>Seonamhaeicola sediminis sp. nov., isolated from marine sediment.</title>
        <authorList>
            <person name="Cao W.R."/>
        </authorList>
    </citation>
    <scope>NUCLEOTIDE SEQUENCE [LARGE SCALE GENOMIC DNA]</scope>
    <source>
        <strain evidence="2 3">B011</strain>
    </source>
</reference>
<feature type="domain" description="N-acetyltransferase" evidence="1">
    <location>
        <begin position="1"/>
        <end position="116"/>
    </location>
</feature>
<sequence>MWPNKPKNYVRLANDENAIHFGLYLDMSLISIVSLFSKDNELQFRKFATLQSYQGKGYGSKLLSYCFAYAKNEGYRKIWCNARTDKSAFYKKFGLKETDTTFEKGGLQYVIMEKPL</sequence>
<evidence type="ECO:0000313" key="2">
    <source>
        <dbReference type="EMBL" id="TYA75063.1"/>
    </source>
</evidence>
<keyword evidence="3" id="KW-1185">Reference proteome</keyword>
<keyword evidence="2" id="KW-0808">Transferase</keyword>
<protein>
    <submittedName>
        <fullName evidence="2">GNAT family N-acetyltransferase</fullName>
    </submittedName>
</protein>
<accession>A0A5D0HUI6</accession>
<dbReference type="EMBL" id="VSDQ01000679">
    <property type="protein sequence ID" value="TYA75063.1"/>
    <property type="molecule type" value="Genomic_DNA"/>
</dbReference>
<dbReference type="GO" id="GO:0016747">
    <property type="term" value="F:acyltransferase activity, transferring groups other than amino-acyl groups"/>
    <property type="evidence" value="ECO:0007669"/>
    <property type="project" value="InterPro"/>
</dbReference>
<dbReference type="InterPro" id="IPR000182">
    <property type="entry name" value="GNAT_dom"/>
</dbReference>
<dbReference type="SUPFAM" id="SSF55729">
    <property type="entry name" value="Acyl-CoA N-acyltransferases (Nat)"/>
    <property type="match status" value="1"/>
</dbReference>
<dbReference type="CDD" id="cd04301">
    <property type="entry name" value="NAT_SF"/>
    <property type="match status" value="1"/>
</dbReference>
<evidence type="ECO:0000313" key="3">
    <source>
        <dbReference type="Proteomes" id="UP000323930"/>
    </source>
</evidence>
<gene>
    <name evidence="2" type="ORF">FUA24_16295</name>
</gene>
<dbReference type="AlphaFoldDB" id="A0A5D0HUI6"/>
<comment type="caution">
    <text evidence="2">The sequence shown here is derived from an EMBL/GenBank/DDBJ whole genome shotgun (WGS) entry which is preliminary data.</text>
</comment>
<dbReference type="OrthoDB" id="1178186at2"/>
<dbReference type="InterPro" id="IPR016181">
    <property type="entry name" value="Acyl_CoA_acyltransferase"/>
</dbReference>
<organism evidence="2 3">
    <name type="scientific">Seonamhaeicola marinus</name>
    <dbReference type="NCBI Taxonomy" id="1912246"/>
    <lineage>
        <taxon>Bacteria</taxon>
        <taxon>Pseudomonadati</taxon>
        <taxon>Bacteroidota</taxon>
        <taxon>Flavobacteriia</taxon>
        <taxon>Flavobacteriales</taxon>
        <taxon>Flavobacteriaceae</taxon>
    </lineage>
</organism>
<name>A0A5D0HUI6_9FLAO</name>
<dbReference type="InterPro" id="IPR051556">
    <property type="entry name" value="N-term/lysine_N-AcTrnsfr"/>
</dbReference>
<dbReference type="Pfam" id="PF13673">
    <property type="entry name" value="Acetyltransf_10"/>
    <property type="match status" value="1"/>
</dbReference>
<evidence type="ECO:0000259" key="1">
    <source>
        <dbReference type="PROSITE" id="PS51186"/>
    </source>
</evidence>
<dbReference type="PANTHER" id="PTHR42919">
    <property type="entry name" value="N-ALPHA-ACETYLTRANSFERASE"/>
    <property type="match status" value="1"/>
</dbReference>
<dbReference type="Gene3D" id="3.40.630.30">
    <property type="match status" value="1"/>
</dbReference>
<dbReference type="PANTHER" id="PTHR42919:SF40">
    <property type="entry name" value="FAMILY ACETYLTRANSFERASE, PUTATIVE-RELATED"/>
    <property type="match status" value="1"/>
</dbReference>
<proteinExistence type="predicted"/>